<feature type="compositionally biased region" description="Basic and acidic residues" evidence="1">
    <location>
        <begin position="8"/>
        <end position="25"/>
    </location>
</feature>
<dbReference type="InterPro" id="IPR028992">
    <property type="entry name" value="Hedgehog/Intein_dom"/>
</dbReference>
<dbReference type="RefSeq" id="WP_243261618.1">
    <property type="nucleotide sequence ID" value="NZ_CP085144.1"/>
</dbReference>
<gene>
    <name evidence="3" type="ORF">DSM109990_03084</name>
</gene>
<protein>
    <recommendedName>
        <fullName evidence="2">Hedgehog/Intein (Hint) domain-containing protein</fullName>
    </recommendedName>
</protein>
<proteinExistence type="predicted"/>
<dbReference type="EMBL" id="CP085144">
    <property type="protein sequence ID" value="UOA16217.1"/>
    <property type="molecule type" value="Genomic_DNA"/>
</dbReference>
<evidence type="ECO:0000313" key="3">
    <source>
        <dbReference type="EMBL" id="UOA16217.1"/>
    </source>
</evidence>
<dbReference type="Proteomes" id="UP000831019">
    <property type="component" value="Chromosome"/>
</dbReference>
<feature type="domain" description="Hedgehog/Intein (Hint)" evidence="2">
    <location>
        <begin position="195"/>
        <end position="339"/>
    </location>
</feature>
<reference evidence="4" key="1">
    <citation type="journal article" date="2022" name="Microorganisms">
        <title>Beyond the ABCs#Discovery of Three New Plasmid Types in Rhodobacterales (RepQ, RepY, RepW).</title>
        <authorList>
            <person name="Freese H.M."/>
            <person name="Ringel V."/>
            <person name="Overmann J."/>
            <person name="Petersen J."/>
        </authorList>
    </citation>
    <scope>NUCLEOTIDE SEQUENCE [LARGE SCALE GENOMIC DNA]</scope>
    <source>
        <strain evidence="4">DSM 109990</strain>
    </source>
</reference>
<organism evidence="3 4">
    <name type="scientific">Sulfitobacter dubius</name>
    <dbReference type="NCBI Taxonomy" id="218673"/>
    <lineage>
        <taxon>Bacteria</taxon>
        <taxon>Pseudomonadati</taxon>
        <taxon>Pseudomonadota</taxon>
        <taxon>Alphaproteobacteria</taxon>
        <taxon>Rhodobacterales</taxon>
        <taxon>Roseobacteraceae</taxon>
        <taxon>Sulfitobacter</taxon>
    </lineage>
</organism>
<evidence type="ECO:0000313" key="4">
    <source>
        <dbReference type="Proteomes" id="UP000831019"/>
    </source>
</evidence>
<keyword evidence="4" id="KW-1185">Reference proteome</keyword>
<feature type="region of interest" description="Disordered" evidence="1">
    <location>
        <begin position="1"/>
        <end position="25"/>
    </location>
</feature>
<accession>A0ABY3ZNG9</accession>
<evidence type="ECO:0000259" key="2">
    <source>
        <dbReference type="Pfam" id="PF13403"/>
    </source>
</evidence>
<name>A0ABY3ZNG9_9RHOB</name>
<dbReference type="InterPro" id="IPR036844">
    <property type="entry name" value="Hint_dom_sf"/>
</dbReference>
<sequence>MPAITINRLDEDPHESVHGIRDDTSSRGVDLEGARVTLSYADGTSETLTWYATDPYTNGAAVGDNAEMSFGFDWHHLETTKPLASMQIDLQPASSVFDTTTAAEDAPDGGSTPGSLGGFPFRLGEESEDLAGDLDVTYSGIVNLAGSPPAGDLFTTMTVDFSDLPEGGLLGRLKWNSDIDTMREEGDLVSTGVACFTRGTLIATDMGDLPVEVLTPGMRILTQSGEYKELVTALRRGVDASELAKNPKLYPIRITAGALGAGLPKRDLIVSRQHRMMVQSGIVERMCGVSTVLVAAIRLTELPGIFVEEKVERVEYFHLIFENHDVVYAEGAPTESFLLNADTIKTIGTAQREEFEALFSGLVETATFGAHAHMIPPGAVQKKLVQRHKKNGRNLLTV</sequence>
<dbReference type="Pfam" id="PF13403">
    <property type="entry name" value="Hint_2"/>
    <property type="match status" value="1"/>
</dbReference>
<feature type="region of interest" description="Disordered" evidence="1">
    <location>
        <begin position="100"/>
        <end position="119"/>
    </location>
</feature>
<evidence type="ECO:0000256" key="1">
    <source>
        <dbReference type="SAM" id="MobiDB-lite"/>
    </source>
</evidence>
<dbReference type="SUPFAM" id="SSF51294">
    <property type="entry name" value="Hedgehog/intein (Hint) domain"/>
    <property type="match status" value="1"/>
</dbReference>